<dbReference type="AlphaFoldDB" id="A0A7G6E0Q6"/>
<evidence type="ECO:0000313" key="2">
    <source>
        <dbReference type="Proteomes" id="UP000515847"/>
    </source>
</evidence>
<dbReference type="Proteomes" id="UP000515847">
    <property type="component" value="Chromosome"/>
</dbReference>
<evidence type="ECO:0000313" key="1">
    <source>
        <dbReference type="EMBL" id="QNB45660.1"/>
    </source>
</evidence>
<accession>A0A7G6E0Q6</accession>
<reference evidence="1 2" key="1">
    <citation type="journal article" date="2019" name="Front. Microbiol.">
        <title>Thermoanaerosceptrum fracticalcis gen. nov. sp. nov., a Novel Fumarate-Fermenting Microorganism From a Deep Fractured Carbonate Aquifer of the US Great Basin.</title>
        <authorList>
            <person name="Hamilton-Brehm S.D."/>
            <person name="Stewart L.E."/>
            <person name="Zavarin M."/>
            <person name="Caldwell M."/>
            <person name="Lawson P.A."/>
            <person name="Onstott T.C."/>
            <person name="Grzymski J."/>
            <person name="Neveux I."/>
            <person name="Lollar B.S."/>
            <person name="Russell C.E."/>
            <person name="Moser D.P."/>
        </authorList>
    </citation>
    <scope>NUCLEOTIDE SEQUENCE [LARGE SCALE GENOMIC DNA]</scope>
    <source>
        <strain evidence="1 2">DRI-13</strain>
    </source>
</reference>
<dbReference type="KEGG" id="tfr:BR63_04660"/>
<organism evidence="1 2">
    <name type="scientific">Thermanaerosceptrum fracticalcis</name>
    <dbReference type="NCBI Taxonomy" id="1712410"/>
    <lineage>
        <taxon>Bacteria</taxon>
        <taxon>Bacillati</taxon>
        <taxon>Bacillota</taxon>
        <taxon>Clostridia</taxon>
        <taxon>Eubacteriales</taxon>
        <taxon>Peptococcaceae</taxon>
        <taxon>Thermanaerosceptrum</taxon>
    </lineage>
</organism>
<dbReference type="RefSeq" id="WP_153801986.1">
    <property type="nucleotide sequence ID" value="NZ_CP045798.1"/>
</dbReference>
<dbReference type="EMBL" id="CP045798">
    <property type="protein sequence ID" value="QNB45660.1"/>
    <property type="molecule type" value="Genomic_DNA"/>
</dbReference>
<keyword evidence="2" id="KW-1185">Reference proteome</keyword>
<protein>
    <submittedName>
        <fullName evidence="1">Uncharacterized protein</fullName>
    </submittedName>
</protein>
<sequence>MRKKYDEPFQNKTVQYFVEPVYSGDALYGIEMEDASINLDVPAAEEEETPDRLG</sequence>
<proteinExistence type="predicted"/>
<gene>
    <name evidence="1" type="ORF">BR63_04660</name>
</gene>
<name>A0A7G6E0Q6_THEFR</name>